<feature type="region of interest" description="Disordered" evidence="1">
    <location>
        <begin position="1471"/>
        <end position="1512"/>
    </location>
</feature>
<feature type="region of interest" description="Disordered" evidence="1">
    <location>
        <begin position="247"/>
        <end position="268"/>
    </location>
</feature>
<evidence type="ECO:0000313" key="4">
    <source>
        <dbReference type="Proteomes" id="UP000747110"/>
    </source>
</evidence>
<name>A0A8J4C926_9CHLO</name>
<dbReference type="Proteomes" id="UP000747110">
    <property type="component" value="Unassembled WGS sequence"/>
</dbReference>
<dbReference type="OrthoDB" id="552173at2759"/>
<feature type="compositionally biased region" description="Low complexity" evidence="1">
    <location>
        <begin position="1481"/>
        <end position="1493"/>
    </location>
</feature>
<feature type="region of interest" description="Disordered" evidence="1">
    <location>
        <begin position="1155"/>
        <end position="1205"/>
    </location>
</feature>
<proteinExistence type="predicted"/>
<feature type="compositionally biased region" description="Basic and acidic residues" evidence="1">
    <location>
        <begin position="68"/>
        <end position="81"/>
    </location>
</feature>
<feature type="compositionally biased region" description="Low complexity" evidence="1">
    <location>
        <begin position="829"/>
        <end position="840"/>
    </location>
</feature>
<feature type="region of interest" description="Disordered" evidence="1">
    <location>
        <begin position="406"/>
        <end position="448"/>
    </location>
</feature>
<evidence type="ECO:0000313" key="2">
    <source>
        <dbReference type="EMBL" id="GIL77121.1"/>
    </source>
</evidence>
<feature type="compositionally biased region" description="Polar residues" evidence="1">
    <location>
        <begin position="1247"/>
        <end position="1256"/>
    </location>
</feature>
<sequence>MVPPEPKTFVLESVQLQVKRNEQGMNSGAGHENSSSVFLSSSDNAYSVEALGAVPTQCRAPEGFDQDANPHYDAGRTRTQPDSDLTGDIPYGTAALFQQRLVGPGGCGRPLRPPGPFLWRLFPRCIRTTTEEVCIAAEATLNVSPSECHVTVVKDGIKLPVRVDFLNDRQATGDDIDQASRHSRGPGSSQGAMQAIAAWQRRAGRDHVNHVLRSHRPDSELVLIWITPGTSPGLMLIELYAPPPISSSGGGGGAYSGSSGSVRAHPGAASTGALESAWHSPAAAGSAAPVRGLREAVAAAAGWPSALETSATNRGGDSSRTLVSELDAGGHQSMRLAAALNRHQVFGLSAPGPMQRGRSDHLWPPLDGVGAMRSSGALTVVVVPDAGMEEEICALLAVQHQQLPLPVTSGGPEDAVGEDPAAPMSPEDQEERAASASRGGPSRTAVPQLRGNACSAALSAALSEGMLANGLLAEMDEDKDDARARERFLWDLGAWLDSTVRRAAAREMSAQAAETIAATAAATAANPTASQRALLQMYHGYDQAHQHLHQRHMQQQPLRRALDDIQPVSEIEPIGEAHYDIAIPGTRPALRAEVWAPQFRTGDCSVAVPEEQQPMPQTALELLGFACSRGWAATSTNIILGLMDMGYSMQAINTAVQGAHGWSALHLAVASGSAELVAMTALWRSYGRYGDGPAVQEEWRTMLATPGPGGLTPLHLAAVLPHPATAAMDLLSTLPAETLTTWFGEAACDGCTPAHYASRAGNVHLNEHALLCLATGTAALDLGTAGGLQEVLPYLSEPQTDMSTITCSDSADFAGGTQEVRSIGPRSEGCGAAAADAPGGILPNPNTLASPVPSPTLSGNTTFESASEGSSKPPESLPEARTDPALIITHAGPLSTAPGGATIAPASTHPTAATTTTTSSTSSSLAGGRITPVQPVALAAPPLAVEVNLSATDSVTNTGSSNAASHSTGGGLRSAVRSLVEGSAAHTMSSLAKPEAAAPAKNISFRSLRRSLPLLWGCFQCLGGGTGVDEYESGAQGHGSGDDRGLAAPRRSHTPRPATWTSAMAGSGALGAPWSAHGPSTLAPSTIRGGTQQESQPLSLTEHERCNSISNNQTAAIAAATEPQSLLHPQPQLLPPKLLPLPELRQMKSVIDTPPTISCSTLAPNDDQGNSTSCRSGPSNAREAAGQSIFIPTVEKSTGNNPTRSDVQLSQMHFGALGPCLGEPYFPRPQPLTHEPPPPLSRATDPTLWSTEPWNSQKRTWPEPMRVIAGLLDRVSPVTSHFESLCNTSPSWSTRCSQQPPSGPGNWRCSLSVAPLHTTVVPAAPETSVDVETARHVAAKIMEIAAAAAQNVTASAPAEPTAQQLTEEAGAAGAAMATEADEALVKSAPAAIGACRLMDLINPLYGHVLQRQLLRQALEHRERVRNQLMRAMRRMHMMRPGCQALPGGQAEQLQLQRLALEACQLARSSSQHSGIGAGSEQLLQQQQQQQQQQRTVQTPSDHGPGSMATPSRPIRTFVDAVAPSLPPLPQQSHHPALPADSDRSTMIDHHLSLARAASGVTARENSRSQAVAATATIVRGDGHTLFASTITAASTDNTTAMEVAAPQTRAGAFPGGGHQQRGWEWRQYPHGIRTTDVCAGAVLSMLTIPASSHVGGTGARVNMPHHAPGPADATPP</sequence>
<feature type="compositionally biased region" description="Low complexity" evidence="1">
    <location>
        <begin position="901"/>
        <end position="928"/>
    </location>
</feature>
<feature type="compositionally biased region" description="Polar residues" evidence="1">
    <location>
        <begin position="844"/>
        <end position="870"/>
    </location>
</feature>
<evidence type="ECO:0000256" key="1">
    <source>
        <dbReference type="SAM" id="MobiDB-lite"/>
    </source>
</evidence>
<reference evidence="2" key="1">
    <citation type="journal article" date="2021" name="Proc. Natl. Acad. Sci. U.S.A.">
        <title>Three genomes in the algal genus Volvox reveal the fate of a haploid sex-determining region after a transition to homothallism.</title>
        <authorList>
            <person name="Yamamoto K."/>
            <person name="Hamaji T."/>
            <person name="Kawai-Toyooka H."/>
            <person name="Matsuzaki R."/>
            <person name="Takahashi F."/>
            <person name="Nishimura Y."/>
            <person name="Kawachi M."/>
            <person name="Noguchi H."/>
            <person name="Minakuchi Y."/>
            <person name="Umen J.G."/>
            <person name="Toyoda A."/>
            <person name="Nozaki H."/>
        </authorList>
    </citation>
    <scope>NUCLEOTIDE SEQUENCE</scope>
    <source>
        <strain evidence="3">NIES-3785</strain>
        <strain evidence="2">NIES-3786</strain>
    </source>
</reference>
<feature type="region of interest" description="Disordered" evidence="1">
    <location>
        <begin position="59"/>
        <end position="85"/>
    </location>
</feature>
<feature type="compositionally biased region" description="Polar residues" evidence="1">
    <location>
        <begin position="1155"/>
        <end position="1179"/>
    </location>
</feature>
<feature type="region of interest" description="Disordered" evidence="1">
    <location>
        <begin position="172"/>
        <end position="191"/>
    </location>
</feature>
<dbReference type="EMBL" id="BNCP01000010">
    <property type="protein sequence ID" value="GIL77121.1"/>
    <property type="molecule type" value="Genomic_DNA"/>
</dbReference>
<feature type="compositionally biased region" description="Pro residues" evidence="1">
    <location>
        <begin position="1228"/>
        <end position="1240"/>
    </location>
</feature>
<dbReference type="InterPro" id="IPR036770">
    <property type="entry name" value="Ankyrin_rpt-contain_sf"/>
</dbReference>
<feature type="region of interest" description="Disordered" evidence="1">
    <location>
        <begin position="1228"/>
        <end position="1256"/>
    </location>
</feature>
<feature type="region of interest" description="Disordered" evidence="1">
    <location>
        <begin position="821"/>
        <end position="928"/>
    </location>
</feature>
<feature type="region of interest" description="Disordered" evidence="1">
    <location>
        <begin position="1078"/>
        <end position="1103"/>
    </location>
</feature>
<gene>
    <name evidence="2" type="ORF">Vretifemale_6677</name>
    <name evidence="3" type="ORF">Vretimale_3201</name>
</gene>
<organism evidence="2 4">
    <name type="scientific">Volvox reticuliferus</name>
    <dbReference type="NCBI Taxonomy" id="1737510"/>
    <lineage>
        <taxon>Eukaryota</taxon>
        <taxon>Viridiplantae</taxon>
        <taxon>Chlorophyta</taxon>
        <taxon>core chlorophytes</taxon>
        <taxon>Chlorophyceae</taxon>
        <taxon>CS clade</taxon>
        <taxon>Chlamydomonadales</taxon>
        <taxon>Volvocaceae</taxon>
        <taxon>Volvox</taxon>
    </lineage>
</organism>
<dbReference type="Gene3D" id="1.25.40.20">
    <property type="entry name" value="Ankyrin repeat-containing domain"/>
    <property type="match status" value="1"/>
</dbReference>
<feature type="compositionally biased region" description="Polar residues" evidence="1">
    <location>
        <begin position="1082"/>
        <end position="1099"/>
    </location>
</feature>
<dbReference type="Proteomes" id="UP000722791">
    <property type="component" value="Unassembled WGS sequence"/>
</dbReference>
<dbReference type="EMBL" id="BNCQ01000004">
    <property type="protein sequence ID" value="GIL97572.1"/>
    <property type="molecule type" value="Genomic_DNA"/>
</dbReference>
<accession>A0A8J4C926</accession>
<feature type="compositionally biased region" description="Polar residues" evidence="1">
    <location>
        <begin position="1195"/>
        <end position="1205"/>
    </location>
</feature>
<evidence type="ECO:0000313" key="3">
    <source>
        <dbReference type="EMBL" id="GIL97572.1"/>
    </source>
</evidence>
<comment type="caution">
    <text evidence="2">The sequence shown here is derived from an EMBL/GenBank/DDBJ whole genome shotgun (WGS) entry which is preliminary data.</text>
</comment>
<feature type="region of interest" description="Disordered" evidence="1">
    <location>
        <begin position="1032"/>
        <end position="1066"/>
    </location>
</feature>
<protein>
    <submittedName>
        <fullName evidence="2">Uncharacterized protein</fullName>
    </submittedName>
</protein>
<keyword evidence="4" id="KW-1185">Reference proteome</keyword>
<dbReference type="SUPFAM" id="SSF48403">
    <property type="entry name" value="Ankyrin repeat"/>
    <property type="match status" value="1"/>
</dbReference>